<dbReference type="Gene3D" id="3.90.550.10">
    <property type="entry name" value="Spore Coat Polysaccharide Biosynthesis Protein SpsA, Chain A"/>
    <property type="match status" value="1"/>
</dbReference>
<dbReference type="OrthoDB" id="2276230at2"/>
<accession>A0A5R9BS10</accession>
<dbReference type="InterPro" id="IPR001173">
    <property type="entry name" value="Glyco_trans_2-like"/>
</dbReference>
<dbReference type="Proteomes" id="UP000305541">
    <property type="component" value="Unassembled WGS sequence"/>
</dbReference>
<proteinExistence type="predicted"/>
<organism evidence="2 3">
    <name type="scientific">Pediococcus stilesii</name>
    <dbReference type="NCBI Taxonomy" id="331679"/>
    <lineage>
        <taxon>Bacteria</taxon>
        <taxon>Bacillati</taxon>
        <taxon>Bacillota</taxon>
        <taxon>Bacilli</taxon>
        <taxon>Lactobacillales</taxon>
        <taxon>Lactobacillaceae</taxon>
        <taxon>Pediococcus</taxon>
    </lineage>
</organism>
<sequence>MNKLISIVVVINDAQESDISIPISSINNQLGVEFSKLEIILVDNGRYRLEHPERLELFANLDLKYLQTDTVVQWADALQYGIDQATGTYVMVMGANGQLNQLNVLQNFAVQIEMTPNADVISGLVIDQEIDRNRKMSYQVGRDDRSMRGSLVRLDFLRNNNIRLEFQMGEYAEEFFCRVVNSLSQQTIRMDDIVYARFMSRNLDPAVLAPVADTINEVWVNMMTQWLNRLKEIDQQRFLDSFSRFIVQFYSKSQQADPRVRPEMIDILKNYVQQNKDGWDYAQSFIERLKFDDQNPKAPWNGDANNFEVYLQQIGN</sequence>
<dbReference type="RefSeq" id="WP_138474851.1">
    <property type="nucleotide sequence ID" value="NZ_VBTH01000022.1"/>
</dbReference>
<gene>
    <name evidence="2" type="ORF">FEZ51_09205</name>
</gene>
<dbReference type="InterPro" id="IPR029044">
    <property type="entry name" value="Nucleotide-diphossugar_trans"/>
</dbReference>
<reference evidence="2 3" key="1">
    <citation type="submission" date="2019-05" db="EMBL/GenBank/DDBJ databases">
        <title>The metagenome of a microbial culture collection derived from dairy environment covers the genomic content of the human microbiome.</title>
        <authorList>
            <person name="Roder T."/>
            <person name="Wuthrich D."/>
            <person name="Sattari Z."/>
            <person name="Von Ah U."/>
            <person name="Bar C."/>
            <person name="Ronchi F."/>
            <person name="Macpherson A.J."/>
            <person name="Ganal-Vonarburg S.C."/>
            <person name="Bruggmann R."/>
            <person name="Vergeres G."/>
        </authorList>
    </citation>
    <scope>NUCLEOTIDE SEQUENCE [LARGE SCALE GENOMIC DNA]</scope>
    <source>
        <strain evidence="2 3">FAM 18815</strain>
    </source>
</reference>
<evidence type="ECO:0000313" key="2">
    <source>
        <dbReference type="EMBL" id="TLQ03464.1"/>
    </source>
</evidence>
<feature type="domain" description="Glycosyltransferase 2-like" evidence="1">
    <location>
        <begin position="8"/>
        <end position="145"/>
    </location>
</feature>
<keyword evidence="2" id="KW-0808">Transferase</keyword>
<dbReference type="AlphaFoldDB" id="A0A5R9BS10"/>
<comment type="caution">
    <text evidence="2">The sequence shown here is derived from an EMBL/GenBank/DDBJ whole genome shotgun (WGS) entry which is preliminary data.</text>
</comment>
<dbReference type="EMBL" id="VBTH01000022">
    <property type="protein sequence ID" value="TLQ03464.1"/>
    <property type="molecule type" value="Genomic_DNA"/>
</dbReference>
<evidence type="ECO:0000259" key="1">
    <source>
        <dbReference type="Pfam" id="PF00535"/>
    </source>
</evidence>
<name>A0A5R9BS10_9LACO</name>
<dbReference type="GO" id="GO:0016740">
    <property type="term" value="F:transferase activity"/>
    <property type="evidence" value="ECO:0007669"/>
    <property type="project" value="UniProtKB-KW"/>
</dbReference>
<dbReference type="SUPFAM" id="SSF53448">
    <property type="entry name" value="Nucleotide-diphospho-sugar transferases"/>
    <property type="match status" value="1"/>
</dbReference>
<evidence type="ECO:0000313" key="3">
    <source>
        <dbReference type="Proteomes" id="UP000305541"/>
    </source>
</evidence>
<protein>
    <submittedName>
        <fullName evidence="2">Glycosyltransferase</fullName>
    </submittedName>
</protein>
<dbReference type="Pfam" id="PF00535">
    <property type="entry name" value="Glycos_transf_2"/>
    <property type="match status" value="1"/>
</dbReference>